<reference evidence="1 2" key="1">
    <citation type="journal article" date="2015" name="Int. J. Syst. Evol. Microbiol.">
        <title>Sphingomonas hengshuiensis sp. nov., isolated from lake wetland.</title>
        <authorList>
            <person name="Wei S."/>
            <person name="Wang T."/>
            <person name="Liu H."/>
            <person name="Zhang C."/>
            <person name="Guo J."/>
            <person name="Wang Q."/>
            <person name="Liang K."/>
            <person name="Zhang Z."/>
        </authorList>
    </citation>
    <scope>NUCLEOTIDE SEQUENCE [LARGE SCALE GENOMIC DNA]</scope>
    <source>
        <strain evidence="1 2">WHSC-8</strain>
    </source>
</reference>
<dbReference type="EMBL" id="CP010836">
    <property type="protein sequence ID" value="AJP71330.1"/>
    <property type="molecule type" value="Genomic_DNA"/>
</dbReference>
<gene>
    <name evidence="1" type="ORF">TS85_05350</name>
</gene>
<evidence type="ECO:0000313" key="1">
    <source>
        <dbReference type="EMBL" id="AJP71330.1"/>
    </source>
</evidence>
<sequence>MSGKRVSEGQAVIALCCLLVLPPQSPGFAQTVPTGAPGFAPRANPGPEMPSDLLGAWQVQVDGKAFKLKDSYNIEIKFNGADDGLPEALIAYFAGDARRPSSLCRSQLDLVSSTGGQLVFRETLNYKSGRSVKCPVWGRLVIDKSDGGILLHWLDEGRKPKTRMEATALRLTAVRLKADRECRAVGDGSESGNQVWCRDAEGNWSPK</sequence>
<accession>A0A7U4LEF1</accession>
<name>A0A7U4LEF1_9SPHN</name>
<evidence type="ECO:0000313" key="2">
    <source>
        <dbReference type="Proteomes" id="UP000032300"/>
    </source>
</evidence>
<dbReference type="AlphaFoldDB" id="A0A7U4LEF1"/>
<organism evidence="1 2">
    <name type="scientific">Sphingomonas hengshuiensis</name>
    <dbReference type="NCBI Taxonomy" id="1609977"/>
    <lineage>
        <taxon>Bacteria</taxon>
        <taxon>Pseudomonadati</taxon>
        <taxon>Pseudomonadota</taxon>
        <taxon>Alphaproteobacteria</taxon>
        <taxon>Sphingomonadales</taxon>
        <taxon>Sphingomonadaceae</taxon>
        <taxon>Sphingomonas</taxon>
    </lineage>
</organism>
<dbReference type="OrthoDB" id="9843949at2"/>
<dbReference type="Proteomes" id="UP000032300">
    <property type="component" value="Chromosome"/>
</dbReference>
<reference evidence="1 2" key="2">
    <citation type="submission" date="2015-02" db="EMBL/GenBank/DDBJ databases">
        <title>The complete genome of Sphingomonas hengshuiensis sp. WHSC-8 isolated from soil of Hengshui Lake.</title>
        <authorList>
            <person name="Wei S."/>
            <person name="Guo J."/>
            <person name="Su C."/>
            <person name="Wu R."/>
            <person name="Zhang Z."/>
            <person name="Liang K."/>
            <person name="Li H."/>
            <person name="Wang T."/>
            <person name="Liu H."/>
            <person name="Zhang C."/>
            <person name="Li Z."/>
            <person name="Wang Q."/>
            <person name="Meng J."/>
        </authorList>
    </citation>
    <scope>NUCLEOTIDE SEQUENCE [LARGE SCALE GENOMIC DNA]</scope>
    <source>
        <strain evidence="1 2">WHSC-8</strain>
    </source>
</reference>
<proteinExistence type="predicted"/>
<dbReference type="RefSeq" id="WP_044330868.1">
    <property type="nucleotide sequence ID" value="NZ_CP010836.1"/>
</dbReference>
<keyword evidence="2" id="KW-1185">Reference proteome</keyword>
<dbReference type="KEGG" id="sphi:TS85_05350"/>
<protein>
    <submittedName>
        <fullName evidence="1">Uncharacterized protein</fullName>
    </submittedName>
</protein>